<protein>
    <submittedName>
        <fullName evidence="2">Malonate transporter subunit MadL</fullName>
    </submittedName>
</protein>
<feature type="transmembrane region" description="Helical" evidence="1">
    <location>
        <begin position="93"/>
        <end position="112"/>
    </location>
</feature>
<keyword evidence="1" id="KW-1133">Transmembrane helix</keyword>
<dbReference type="AlphaFoldDB" id="A0A6I1HI39"/>
<evidence type="ECO:0000313" key="3">
    <source>
        <dbReference type="Proteomes" id="UP000468717"/>
    </source>
</evidence>
<dbReference type="EMBL" id="WFLI01000079">
    <property type="protein sequence ID" value="KAB8057712.1"/>
    <property type="molecule type" value="Genomic_DNA"/>
</dbReference>
<feature type="transmembrane region" description="Helical" evidence="1">
    <location>
        <begin position="63"/>
        <end position="81"/>
    </location>
</feature>
<keyword evidence="1" id="KW-0472">Membrane</keyword>
<keyword evidence="1" id="KW-0812">Transmembrane</keyword>
<feature type="transmembrane region" description="Helical" evidence="1">
    <location>
        <begin position="34"/>
        <end position="51"/>
    </location>
</feature>
<sequence>MIIYGTALLALCHLLGIFLGDLLGQLMGVKTNVGGVGIAMLLLICARLYMQRRAWLPQMTERGVEYWGAMYIPVVVAMAAQQDVVAALRGGPVAVLAAIGSVLVCGAVISLINRSESPAAIAAAEADRVQADSLLMKEHRHA</sequence>
<dbReference type="Pfam" id="PF03817">
    <property type="entry name" value="MadL"/>
    <property type="match status" value="1"/>
</dbReference>
<proteinExistence type="predicted"/>
<evidence type="ECO:0000313" key="2">
    <source>
        <dbReference type="EMBL" id="KAB8057712.1"/>
    </source>
</evidence>
<dbReference type="NCBIfam" id="TIGR00807">
    <property type="entry name" value="malonate_madL"/>
    <property type="match status" value="1"/>
</dbReference>
<dbReference type="GO" id="GO:0016020">
    <property type="term" value="C:membrane"/>
    <property type="evidence" value="ECO:0007669"/>
    <property type="project" value="InterPro"/>
</dbReference>
<dbReference type="Proteomes" id="UP000468717">
    <property type="component" value="Unassembled WGS sequence"/>
</dbReference>
<evidence type="ECO:0000256" key="1">
    <source>
        <dbReference type="SAM" id="Phobius"/>
    </source>
</evidence>
<organism evidence="2 3">
    <name type="scientific">Janthinobacterium violaceinigrum</name>
    <dbReference type="NCBI Taxonomy" id="2654252"/>
    <lineage>
        <taxon>Bacteria</taxon>
        <taxon>Pseudomonadati</taxon>
        <taxon>Pseudomonadota</taxon>
        <taxon>Betaproteobacteria</taxon>
        <taxon>Burkholderiales</taxon>
        <taxon>Oxalobacteraceae</taxon>
        <taxon>Janthinobacterium</taxon>
    </lineage>
</organism>
<comment type="caution">
    <text evidence="2">The sequence shown here is derived from an EMBL/GenBank/DDBJ whole genome shotgun (WGS) entry which is preliminary data.</text>
</comment>
<dbReference type="InterPro" id="IPR004690">
    <property type="entry name" value="Maln_transptMadL"/>
</dbReference>
<keyword evidence="3" id="KW-1185">Reference proteome</keyword>
<dbReference type="RefSeq" id="WP_152285363.1">
    <property type="nucleotide sequence ID" value="NZ_WFLI01000079.1"/>
</dbReference>
<accession>A0A6I1HI39</accession>
<reference evidence="2 3" key="1">
    <citation type="submission" date="2019-10" db="EMBL/GenBank/DDBJ databases">
        <title>Three novel species isolated from a subtropical stream in China.</title>
        <authorList>
            <person name="Lu H."/>
        </authorList>
    </citation>
    <scope>NUCLEOTIDE SEQUENCE [LARGE SCALE GENOMIC DNA]</scope>
    <source>
        <strain evidence="2 3">FT13W</strain>
    </source>
</reference>
<gene>
    <name evidence="2" type="primary">madL</name>
    <name evidence="2" type="ORF">GCN75_28630</name>
</gene>
<name>A0A6I1HI39_9BURK</name>